<keyword evidence="4" id="KW-1185">Reference proteome</keyword>
<reference evidence="3" key="1">
    <citation type="submission" date="2023-07" db="EMBL/GenBank/DDBJ databases">
        <title>draft genome sequence of fig (Ficus carica).</title>
        <authorList>
            <person name="Takahashi T."/>
            <person name="Nishimura K."/>
        </authorList>
    </citation>
    <scope>NUCLEOTIDE SEQUENCE</scope>
</reference>
<dbReference type="Gene3D" id="3.20.20.80">
    <property type="entry name" value="Glycosidases"/>
    <property type="match status" value="1"/>
</dbReference>
<proteinExistence type="inferred from homology"/>
<dbReference type="PANTHER" id="PTHR10353:SF297">
    <property type="entry name" value="VICIANIN HYDROLASE-LIKE"/>
    <property type="match status" value="1"/>
</dbReference>
<dbReference type="PANTHER" id="PTHR10353">
    <property type="entry name" value="GLYCOSYL HYDROLASE"/>
    <property type="match status" value="1"/>
</dbReference>
<dbReference type="GO" id="GO:0008422">
    <property type="term" value="F:beta-glucosidase activity"/>
    <property type="evidence" value="ECO:0007669"/>
    <property type="project" value="TreeGrafter"/>
</dbReference>
<evidence type="ECO:0000313" key="3">
    <source>
        <dbReference type="EMBL" id="GMN55329.1"/>
    </source>
</evidence>
<accession>A0AA88DKD4</accession>
<gene>
    <name evidence="3" type="ORF">TIFTF001_024450</name>
</gene>
<protein>
    <recommendedName>
        <fullName evidence="5">Beta-glucosidase</fullName>
    </recommendedName>
</protein>
<sequence>MSEGKLNGGVNPLGVKFYNDLINELLDNGIKPLVTLWHFDTPQALEDEYDSWLSPKIVKDYLDYVDLCFKTFGDRIKFWVTMNEPNGHCMMGYDTGIFAPGRCSSYVGNCTVGNSATEPYIAAHHYLLSHAAAVQLYRQKYQVSQKMISDV</sequence>
<dbReference type="Proteomes" id="UP001187192">
    <property type="component" value="Unassembled WGS sequence"/>
</dbReference>
<organism evidence="3 4">
    <name type="scientific">Ficus carica</name>
    <name type="common">Common fig</name>
    <dbReference type="NCBI Taxonomy" id="3494"/>
    <lineage>
        <taxon>Eukaryota</taxon>
        <taxon>Viridiplantae</taxon>
        <taxon>Streptophyta</taxon>
        <taxon>Embryophyta</taxon>
        <taxon>Tracheophyta</taxon>
        <taxon>Spermatophyta</taxon>
        <taxon>Magnoliopsida</taxon>
        <taxon>eudicotyledons</taxon>
        <taxon>Gunneridae</taxon>
        <taxon>Pentapetalae</taxon>
        <taxon>rosids</taxon>
        <taxon>fabids</taxon>
        <taxon>Rosales</taxon>
        <taxon>Moraceae</taxon>
        <taxon>Ficeae</taxon>
        <taxon>Ficus</taxon>
    </lineage>
</organism>
<comment type="caution">
    <text evidence="3">The sequence shown here is derived from an EMBL/GenBank/DDBJ whole genome shotgun (WGS) entry which is preliminary data.</text>
</comment>
<dbReference type="InterPro" id="IPR017853">
    <property type="entry name" value="GH"/>
</dbReference>
<evidence type="ECO:0000256" key="1">
    <source>
        <dbReference type="ARBA" id="ARBA00010838"/>
    </source>
</evidence>
<dbReference type="SUPFAM" id="SSF51445">
    <property type="entry name" value="(Trans)glycosidases"/>
    <property type="match status" value="1"/>
</dbReference>
<dbReference type="GO" id="GO:0005975">
    <property type="term" value="P:carbohydrate metabolic process"/>
    <property type="evidence" value="ECO:0007669"/>
    <property type="project" value="InterPro"/>
</dbReference>
<dbReference type="EMBL" id="BTGU01000056">
    <property type="protein sequence ID" value="GMN55329.1"/>
    <property type="molecule type" value="Genomic_DNA"/>
</dbReference>
<evidence type="ECO:0000256" key="2">
    <source>
        <dbReference type="RuleBase" id="RU003690"/>
    </source>
</evidence>
<name>A0AA88DKD4_FICCA</name>
<evidence type="ECO:0008006" key="5">
    <source>
        <dbReference type="Google" id="ProtNLM"/>
    </source>
</evidence>
<evidence type="ECO:0000313" key="4">
    <source>
        <dbReference type="Proteomes" id="UP001187192"/>
    </source>
</evidence>
<comment type="similarity">
    <text evidence="1 2">Belongs to the glycosyl hydrolase 1 family.</text>
</comment>
<dbReference type="Pfam" id="PF00232">
    <property type="entry name" value="Glyco_hydro_1"/>
    <property type="match status" value="1"/>
</dbReference>
<dbReference type="AlphaFoldDB" id="A0AA88DKD4"/>
<dbReference type="InterPro" id="IPR001360">
    <property type="entry name" value="Glyco_hydro_1"/>
</dbReference>